<feature type="transmembrane region" description="Helical" evidence="7">
    <location>
        <begin position="359"/>
        <end position="379"/>
    </location>
</feature>
<evidence type="ECO:0000256" key="1">
    <source>
        <dbReference type="ARBA" id="ARBA00004127"/>
    </source>
</evidence>
<dbReference type="EMBL" id="JADKCH010000002">
    <property type="protein sequence ID" value="MBK8571986.1"/>
    <property type="molecule type" value="Genomic_DNA"/>
</dbReference>
<evidence type="ECO:0000313" key="8">
    <source>
        <dbReference type="EMBL" id="MBK8571986.1"/>
    </source>
</evidence>
<organism evidence="8 9">
    <name type="scientific">Candidatus Geothrix odensensis</name>
    <dbReference type="NCBI Taxonomy" id="2954440"/>
    <lineage>
        <taxon>Bacteria</taxon>
        <taxon>Pseudomonadati</taxon>
        <taxon>Acidobacteriota</taxon>
        <taxon>Holophagae</taxon>
        <taxon>Holophagales</taxon>
        <taxon>Holophagaceae</taxon>
        <taxon>Geothrix</taxon>
    </lineage>
</organism>
<keyword evidence="5 7" id="KW-1133">Transmembrane helix</keyword>
<dbReference type="PANTHER" id="PTHR43337">
    <property type="entry name" value="XANTHINE/URACIL PERMEASE C887.17-RELATED"/>
    <property type="match status" value="1"/>
</dbReference>
<dbReference type="Pfam" id="PF00860">
    <property type="entry name" value="Xan_ur_permease"/>
    <property type="match status" value="2"/>
</dbReference>
<comment type="similarity">
    <text evidence="2">Belongs to the nucleobase:cation symporter-2 (NCS2) (TC 2.A.40) family. Azg-like subfamily.</text>
</comment>
<accession>A0A936K5J0</accession>
<name>A0A936K5J0_9BACT</name>
<feature type="transmembrane region" description="Helical" evidence="7">
    <location>
        <begin position="226"/>
        <end position="250"/>
    </location>
</feature>
<dbReference type="GO" id="GO:0005886">
    <property type="term" value="C:plasma membrane"/>
    <property type="evidence" value="ECO:0007669"/>
    <property type="project" value="TreeGrafter"/>
</dbReference>
<feature type="transmembrane region" description="Helical" evidence="7">
    <location>
        <begin position="48"/>
        <end position="68"/>
    </location>
</feature>
<evidence type="ECO:0000256" key="5">
    <source>
        <dbReference type="ARBA" id="ARBA00022989"/>
    </source>
</evidence>
<proteinExistence type="inferred from homology"/>
<keyword evidence="3" id="KW-0813">Transport</keyword>
<feature type="transmembrane region" description="Helical" evidence="7">
    <location>
        <begin position="413"/>
        <end position="440"/>
    </location>
</feature>
<keyword evidence="4 7" id="KW-0812">Transmembrane</keyword>
<evidence type="ECO:0000313" key="9">
    <source>
        <dbReference type="Proteomes" id="UP000709959"/>
    </source>
</evidence>
<protein>
    <submittedName>
        <fullName evidence="8">NCS2 family permease</fullName>
    </submittedName>
</protein>
<evidence type="ECO:0000256" key="6">
    <source>
        <dbReference type="ARBA" id="ARBA00023136"/>
    </source>
</evidence>
<evidence type="ECO:0000256" key="3">
    <source>
        <dbReference type="ARBA" id="ARBA00022448"/>
    </source>
</evidence>
<feature type="transmembrane region" description="Helical" evidence="7">
    <location>
        <begin position="200"/>
        <end position="219"/>
    </location>
</feature>
<feature type="transmembrane region" description="Helical" evidence="7">
    <location>
        <begin position="75"/>
        <end position="94"/>
    </location>
</feature>
<dbReference type="PANTHER" id="PTHR43337:SF1">
    <property type="entry name" value="XANTHINE_URACIL PERMEASE C887.17-RELATED"/>
    <property type="match status" value="1"/>
</dbReference>
<reference evidence="8 9" key="1">
    <citation type="submission" date="2020-10" db="EMBL/GenBank/DDBJ databases">
        <title>Connecting structure to function with the recovery of over 1000 high-quality activated sludge metagenome-assembled genomes encoding full-length rRNA genes using long-read sequencing.</title>
        <authorList>
            <person name="Singleton C.M."/>
            <person name="Petriglieri F."/>
            <person name="Kristensen J.M."/>
            <person name="Kirkegaard R.H."/>
            <person name="Michaelsen T.Y."/>
            <person name="Andersen M.H."/>
            <person name="Karst S.M."/>
            <person name="Dueholm M.S."/>
            <person name="Nielsen P.H."/>
            <person name="Albertsen M."/>
        </authorList>
    </citation>
    <scope>NUCLEOTIDE SEQUENCE [LARGE SCALE GENOMIC DNA]</scope>
    <source>
        <strain evidence="8">OdNE_18-Q3-R46-58_MAXAC.008</strain>
    </source>
</reference>
<feature type="transmembrane region" description="Helical" evidence="7">
    <location>
        <begin position="100"/>
        <end position="119"/>
    </location>
</feature>
<dbReference type="InterPro" id="IPR006043">
    <property type="entry name" value="NCS2"/>
</dbReference>
<dbReference type="AlphaFoldDB" id="A0A936K5J0"/>
<evidence type="ECO:0000256" key="7">
    <source>
        <dbReference type="SAM" id="Phobius"/>
    </source>
</evidence>
<gene>
    <name evidence="8" type="ORF">IPN91_04920</name>
</gene>
<dbReference type="Proteomes" id="UP000709959">
    <property type="component" value="Unassembled WGS sequence"/>
</dbReference>
<sequence length="472" mass="50310">MERFFGLKARGTTVATEVLAGTTTFISMAYVISLIPNAFLKVAGIEPGVGFTAFVVCAIISTLIGAFYANLPIAFASGIGLSAFFAFTVCAPANQGGMGYTIQVALTALLLEGIVFIFLSAMKVREAFMDAIPFSLKKGISVGIGLFIAIIGFVDSGVTQVGLKFEPDTIFPILKNDPSALFGLHDVNNLFIAKFWDHGHLTPAFWSVVGLFLIAVLVAKRVRGAILIGILVITLVGLLPVSFGGGFTHLPKGALFQIPAWPKMFQYDWSWTQSLGGMVNIFIILFTLLFVDMFDTIGTLMGIGAQGKLLDKEGKFPGASKAFMADAVGTTFASMFGTTAVTAYIESASGVAEGGRTGLTALVVAGWLAIALFLSPLFLMVPLQATSPALMMIGFFMLSEIKEIRFDDVTDAIPAYLAVIVMPFTFSIVNGIALGMIAYTVLKLATGRFKEVNPIILVLSVVFLLKLLFLSA</sequence>
<evidence type="ECO:0000256" key="4">
    <source>
        <dbReference type="ARBA" id="ARBA00022692"/>
    </source>
</evidence>
<comment type="caution">
    <text evidence="8">The sequence shown here is derived from an EMBL/GenBank/DDBJ whole genome shotgun (WGS) entry which is preliminary data.</text>
</comment>
<feature type="transmembrane region" description="Helical" evidence="7">
    <location>
        <begin position="140"/>
        <end position="158"/>
    </location>
</feature>
<evidence type="ECO:0000256" key="2">
    <source>
        <dbReference type="ARBA" id="ARBA00005697"/>
    </source>
</evidence>
<dbReference type="InterPro" id="IPR045018">
    <property type="entry name" value="Azg-like"/>
</dbReference>
<keyword evidence="6 7" id="KW-0472">Membrane</keyword>
<dbReference type="GO" id="GO:0012505">
    <property type="term" value="C:endomembrane system"/>
    <property type="evidence" value="ECO:0007669"/>
    <property type="project" value="UniProtKB-SubCell"/>
</dbReference>
<feature type="transmembrane region" description="Helical" evidence="7">
    <location>
        <begin position="270"/>
        <end position="291"/>
    </location>
</feature>
<dbReference type="GO" id="GO:0005345">
    <property type="term" value="F:purine nucleobase transmembrane transporter activity"/>
    <property type="evidence" value="ECO:0007669"/>
    <property type="project" value="TreeGrafter"/>
</dbReference>
<feature type="transmembrane region" description="Helical" evidence="7">
    <location>
        <begin position="12"/>
        <end position="36"/>
    </location>
</feature>
<comment type="subcellular location">
    <subcellularLocation>
        <location evidence="1">Endomembrane system</location>
        <topology evidence="1">Multi-pass membrane protein</topology>
    </subcellularLocation>
</comment>
<feature type="transmembrane region" description="Helical" evidence="7">
    <location>
        <begin position="452"/>
        <end position="470"/>
    </location>
</feature>